<dbReference type="EnsemblPlants" id="Pp3c17_17430V3.2">
    <property type="protein sequence ID" value="Pp3c17_17430V3.2"/>
    <property type="gene ID" value="Pp3c17_17430"/>
</dbReference>
<reference evidence="5 7" key="2">
    <citation type="journal article" date="2018" name="Plant J.">
        <title>The Physcomitrella patens chromosome-scale assembly reveals moss genome structure and evolution.</title>
        <authorList>
            <person name="Lang D."/>
            <person name="Ullrich K.K."/>
            <person name="Murat F."/>
            <person name="Fuchs J."/>
            <person name="Jenkins J."/>
            <person name="Haas F.B."/>
            <person name="Piednoel M."/>
            <person name="Gundlach H."/>
            <person name="Van Bel M."/>
            <person name="Meyberg R."/>
            <person name="Vives C."/>
            <person name="Morata J."/>
            <person name="Symeonidi A."/>
            <person name="Hiss M."/>
            <person name="Muchero W."/>
            <person name="Kamisugi Y."/>
            <person name="Saleh O."/>
            <person name="Blanc G."/>
            <person name="Decker E.L."/>
            <person name="van Gessel N."/>
            <person name="Grimwood J."/>
            <person name="Hayes R.D."/>
            <person name="Graham S.W."/>
            <person name="Gunter L.E."/>
            <person name="McDaniel S.F."/>
            <person name="Hoernstein S.N.W."/>
            <person name="Larsson A."/>
            <person name="Li F.W."/>
            <person name="Perroud P.F."/>
            <person name="Phillips J."/>
            <person name="Ranjan P."/>
            <person name="Rokshar D.S."/>
            <person name="Rothfels C.J."/>
            <person name="Schneider L."/>
            <person name="Shu S."/>
            <person name="Stevenson D.W."/>
            <person name="Thummler F."/>
            <person name="Tillich M."/>
            <person name="Villarreal Aguilar J.C."/>
            <person name="Widiez T."/>
            <person name="Wong G.K."/>
            <person name="Wymore A."/>
            <person name="Zhang Y."/>
            <person name="Zimmer A.D."/>
            <person name="Quatrano R.S."/>
            <person name="Mayer K.F.X."/>
            <person name="Goodstein D."/>
            <person name="Casacuberta J.M."/>
            <person name="Vandepoele K."/>
            <person name="Reski R."/>
            <person name="Cuming A.C."/>
            <person name="Tuskan G.A."/>
            <person name="Maumus F."/>
            <person name="Salse J."/>
            <person name="Schmutz J."/>
            <person name="Rensing S.A."/>
        </authorList>
    </citation>
    <scope>NUCLEOTIDE SEQUENCE [LARGE SCALE GENOMIC DNA]</scope>
    <source>
        <strain evidence="6 7">cv. Gransden 2004</strain>
    </source>
</reference>
<dbReference type="PANTHER" id="PTHR16263:SF4">
    <property type="entry name" value="TETRATRICOPEPTIDE REPEAT PROTEIN 38"/>
    <property type="match status" value="1"/>
</dbReference>
<evidence type="ECO:0000313" key="6">
    <source>
        <dbReference type="EnsemblPlants" id="Pp3c17_17430V3.1"/>
    </source>
</evidence>
<dbReference type="SUPFAM" id="SSF48452">
    <property type="entry name" value="TPR-like"/>
    <property type="match status" value="1"/>
</dbReference>
<dbReference type="Proteomes" id="UP000006727">
    <property type="component" value="Chromosome 17"/>
</dbReference>
<evidence type="ECO:0000313" key="7">
    <source>
        <dbReference type="Proteomes" id="UP000006727"/>
    </source>
</evidence>
<sequence>MAEGVDGGSYTRSSSHHLLQQELSRISSNGVSPAVSMNMDDYRNDLWGYPVHTRSDTCISFINEFYRQMLTYGAEREVILKATDADGSCVLACALAAVHLLTQKKPDFETNSFLFAANKNLDKATNYEKSVLAVAMAWAKGETGEAVDLHFQLLEEFPKDLASLKKGQTLCFYMGRTHDMLRMAELVLPANRESPYIYGMLAFPLLEVGERMREAEVAAKKALSIEPHDVWSQHALGHVLQYECRFKEALTFAASCCDTWISCCSFMYAHNWWHLALCKLELGGKGALESVVTIYDTHIWSSNAAANNSQDCLNALGLLLRLDIRGYNDIVTTKIADMQTCLLDEQRWHTEWHQDLLMVWGLSRGDHKEVARKLLQNLKLRVENMKGEQQKPLWPVISLAEALYEYGVRNFGAVCDLLGLDSNLSKYKVMGASNEQLDVFQELWCVAFLRAGNPLPVVEVAEQRVLERSGIPFTWRLLVQAYSAVGQEAKANMASASVRKLEAAAEALES</sequence>
<name>A0A2K1J4B7_PHYPA</name>
<dbReference type="RefSeq" id="XP_024400576.1">
    <property type="nucleotide sequence ID" value="XM_024544808.2"/>
</dbReference>
<dbReference type="FunCoup" id="A0A2K1J4B7">
    <property type="interactions" value="1642"/>
</dbReference>
<dbReference type="GeneID" id="112294422"/>
<dbReference type="OrthoDB" id="1427555at2759"/>
<evidence type="ECO:0000256" key="3">
    <source>
        <dbReference type="ARBA" id="ARBA00022737"/>
    </source>
</evidence>
<gene>
    <name evidence="6" type="primary">LOC112294422</name>
    <name evidence="5" type="ORF">PHYPA_022228</name>
</gene>
<dbReference type="InterPro" id="IPR033891">
    <property type="entry name" value="TTC38"/>
</dbReference>
<dbReference type="EMBL" id="ABEU02000017">
    <property type="protein sequence ID" value="PNR36377.1"/>
    <property type="molecule type" value="Genomic_DNA"/>
</dbReference>
<comment type="similarity">
    <text evidence="1">Belongs to the TTC38 family.</text>
</comment>
<dbReference type="Gramene" id="Pp3c17_17430V3.2">
    <property type="protein sequence ID" value="Pp3c17_17430V3.2"/>
    <property type="gene ID" value="Pp3c17_17430"/>
</dbReference>
<proteinExistence type="inferred from homology"/>
<reference evidence="5 7" key="1">
    <citation type="journal article" date="2008" name="Science">
        <title>The Physcomitrella genome reveals evolutionary insights into the conquest of land by plants.</title>
        <authorList>
            <person name="Rensing S."/>
            <person name="Lang D."/>
            <person name="Zimmer A."/>
            <person name="Terry A."/>
            <person name="Salamov A."/>
            <person name="Shapiro H."/>
            <person name="Nishiyama T."/>
            <person name="Perroud P.-F."/>
            <person name="Lindquist E."/>
            <person name="Kamisugi Y."/>
            <person name="Tanahashi T."/>
            <person name="Sakakibara K."/>
            <person name="Fujita T."/>
            <person name="Oishi K."/>
            <person name="Shin-I T."/>
            <person name="Kuroki Y."/>
            <person name="Toyoda A."/>
            <person name="Suzuki Y."/>
            <person name="Hashimoto A."/>
            <person name="Yamaguchi K."/>
            <person name="Sugano A."/>
            <person name="Kohara Y."/>
            <person name="Fujiyama A."/>
            <person name="Anterola A."/>
            <person name="Aoki S."/>
            <person name="Ashton N."/>
            <person name="Barbazuk W.B."/>
            <person name="Barker E."/>
            <person name="Bennetzen J."/>
            <person name="Bezanilla M."/>
            <person name="Blankenship R."/>
            <person name="Cho S.H."/>
            <person name="Dutcher S."/>
            <person name="Estelle M."/>
            <person name="Fawcett J.A."/>
            <person name="Gundlach H."/>
            <person name="Hanada K."/>
            <person name="Heyl A."/>
            <person name="Hicks K.A."/>
            <person name="Hugh J."/>
            <person name="Lohr M."/>
            <person name="Mayer K."/>
            <person name="Melkozernov A."/>
            <person name="Murata T."/>
            <person name="Nelson D."/>
            <person name="Pils B."/>
            <person name="Prigge M."/>
            <person name="Reiss B."/>
            <person name="Renner T."/>
            <person name="Rombauts S."/>
            <person name="Rushton P."/>
            <person name="Sanderfoot A."/>
            <person name="Schween G."/>
            <person name="Shiu S.-H."/>
            <person name="Stueber K."/>
            <person name="Theodoulou F.L."/>
            <person name="Tu H."/>
            <person name="Van de Peer Y."/>
            <person name="Verrier P.J."/>
            <person name="Waters E."/>
            <person name="Wood A."/>
            <person name="Yang L."/>
            <person name="Cove D."/>
            <person name="Cuming A."/>
            <person name="Hasebe M."/>
            <person name="Lucas S."/>
            <person name="Mishler D.B."/>
            <person name="Reski R."/>
            <person name="Grigoriev I."/>
            <person name="Quatrano R.S."/>
            <person name="Boore J.L."/>
        </authorList>
    </citation>
    <scope>NUCLEOTIDE SEQUENCE [LARGE SCALE GENOMIC DNA]</scope>
    <source>
        <strain evidence="6 7">cv. Gransden 2004</strain>
    </source>
</reference>
<dbReference type="CDD" id="cd05804">
    <property type="entry name" value="StaR_like"/>
    <property type="match status" value="1"/>
</dbReference>
<dbReference type="KEGG" id="ppp:112294422"/>
<keyword evidence="3" id="KW-0677">Repeat</keyword>
<dbReference type="STRING" id="3218.A0A2K1J4B7"/>
<evidence type="ECO:0000256" key="2">
    <source>
        <dbReference type="ARBA" id="ARBA00019992"/>
    </source>
</evidence>
<dbReference type="EnsemblPlants" id="Pp3c17_17430V3.1">
    <property type="protein sequence ID" value="Pp3c17_17430V3.1"/>
    <property type="gene ID" value="Pp3c17_17430"/>
</dbReference>
<evidence type="ECO:0000256" key="1">
    <source>
        <dbReference type="ARBA" id="ARBA00005857"/>
    </source>
</evidence>
<dbReference type="PANTHER" id="PTHR16263">
    <property type="entry name" value="TETRATRICOPEPTIDE REPEAT PROTEIN 38"/>
    <property type="match status" value="1"/>
</dbReference>
<protein>
    <recommendedName>
        <fullName evidence="2">Tetratricopeptide repeat protein 38</fullName>
    </recommendedName>
</protein>
<evidence type="ECO:0000313" key="5">
    <source>
        <dbReference type="EMBL" id="PNR36377.1"/>
    </source>
</evidence>
<dbReference type="Gramene" id="Pp3c17_17430V3.1">
    <property type="protein sequence ID" value="Pp3c17_17430V3.1"/>
    <property type="gene ID" value="Pp3c17_17430"/>
</dbReference>
<accession>A0A2K1J4B7</accession>
<keyword evidence="4" id="KW-0802">TPR repeat</keyword>
<keyword evidence="7" id="KW-1185">Reference proteome</keyword>
<organism evidence="5">
    <name type="scientific">Physcomitrium patens</name>
    <name type="common">Spreading-leaved earth moss</name>
    <name type="synonym">Physcomitrella patens</name>
    <dbReference type="NCBI Taxonomy" id="3218"/>
    <lineage>
        <taxon>Eukaryota</taxon>
        <taxon>Viridiplantae</taxon>
        <taxon>Streptophyta</taxon>
        <taxon>Embryophyta</taxon>
        <taxon>Bryophyta</taxon>
        <taxon>Bryophytina</taxon>
        <taxon>Bryopsida</taxon>
        <taxon>Funariidae</taxon>
        <taxon>Funariales</taxon>
        <taxon>Funariaceae</taxon>
        <taxon>Physcomitrium</taxon>
    </lineage>
</organism>
<evidence type="ECO:0000256" key="4">
    <source>
        <dbReference type="ARBA" id="ARBA00022803"/>
    </source>
</evidence>
<dbReference type="Gene3D" id="1.25.40.10">
    <property type="entry name" value="Tetratricopeptide repeat domain"/>
    <property type="match status" value="1"/>
</dbReference>
<dbReference type="AlphaFoldDB" id="A0A2K1J4B7"/>
<dbReference type="PaxDb" id="3218-PP1S173_33V6.1"/>
<dbReference type="InterPro" id="IPR011990">
    <property type="entry name" value="TPR-like_helical_dom_sf"/>
</dbReference>
<reference evidence="6" key="3">
    <citation type="submission" date="2020-12" db="UniProtKB">
        <authorList>
            <consortium name="EnsemblPlants"/>
        </authorList>
    </citation>
    <scope>IDENTIFICATION</scope>
</reference>